<evidence type="ECO:0000313" key="3">
    <source>
        <dbReference type="Proteomes" id="UP000800041"/>
    </source>
</evidence>
<protein>
    <submittedName>
        <fullName evidence="2">Uncharacterized protein</fullName>
    </submittedName>
</protein>
<name>A0A6G1H973_9PEZI</name>
<evidence type="ECO:0000313" key="2">
    <source>
        <dbReference type="EMBL" id="KAF1989570.1"/>
    </source>
</evidence>
<proteinExistence type="predicted"/>
<organism evidence="2 3">
    <name type="scientific">Aulographum hederae CBS 113979</name>
    <dbReference type="NCBI Taxonomy" id="1176131"/>
    <lineage>
        <taxon>Eukaryota</taxon>
        <taxon>Fungi</taxon>
        <taxon>Dikarya</taxon>
        <taxon>Ascomycota</taxon>
        <taxon>Pezizomycotina</taxon>
        <taxon>Dothideomycetes</taxon>
        <taxon>Pleosporomycetidae</taxon>
        <taxon>Aulographales</taxon>
        <taxon>Aulographaceae</taxon>
    </lineage>
</organism>
<sequence>MYNDITDEEQKKEIERWVILDHLEGKAKSFVDKLPAATRDELELLVVALQAEFTKVRDAKIKDWTEVLEKFAALKQGNLPMLEYIKQARSILKDMNAMHNVSGTGDHSTTVIKKMIGNIAKEQDRKLVTGLYISSGNLAELDAEEAEDLEWEKEQKTQAKKENVDPMDAMVDMFKKVGMYFNSETQNRVDSPLNGQQNGQQNGAQQNGAPQTFGYKGNNFGPNFHKNKLRAWGEAVQHPPPMNTTHQFQNPQFNHQNQFQNGQQFPQNQFPQNQFQQNQFQ</sequence>
<feature type="compositionally biased region" description="Low complexity" evidence="1">
    <location>
        <begin position="194"/>
        <end position="209"/>
    </location>
</feature>
<evidence type="ECO:0000256" key="1">
    <source>
        <dbReference type="SAM" id="MobiDB-lite"/>
    </source>
</evidence>
<feature type="compositionally biased region" description="Low complexity" evidence="1">
    <location>
        <begin position="247"/>
        <end position="281"/>
    </location>
</feature>
<dbReference type="EMBL" id="ML977144">
    <property type="protein sequence ID" value="KAF1989570.1"/>
    <property type="molecule type" value="Genomic_DNA"/>
</dbReference>
<feature type="region of interest" description="Disordered" evidence="1">
    <location>
        <begin position="186"/>
        <end position="281"/>
    </location>
</feature>
<dbReference type="AlphaFoldDB" id="A0A6G1H973"/>
<reference evidence="2" key="1">
    <citation type="journal article" date="2020" name="Stud. Mycol.">
        <title>101 Dothideomycetes genomes: a test case for predicting lifestyles and emergence of pathogens.</title>
        <authorList>
            <person name="Haridas S."/>
            <person name="Albert R."/>
            <person name="Binder M."/>
            <person name="Bloem J."/>
            <person name="Labutti K."/>
            <person name="Salamov A."/>
            <person name="Andreopoulos B."/>
            <person name="Baker S."/>
            <person name="Barry K."/>
            <person name="Bills G."/>
            <person name="Bluhm B."/>
            <person name="Cannon C."/>
            <person name="Castanera R."/>
            <person name="Culley D."/>
            <person name="Daum C."/>
            <person name="Ezra D."/>
            <person name="Gonzalez J."/>
            <person name="Henrissat B."/>
            <person name="Kuo A."/>
            <person name="Liang C."/>
            <person name="Lipzen A."/>
            <person name="Lutzoni F."/>
            <person name="Magnuson J."/>
            <person name="Mondo S."/>
            <person name="Nolan M."/>
            <person name="Ohm R."/>
            <person name="Pangilinan J."/>
            <person name="Park H.-J."/>
            <person name="Ramirez L."/>
            <person name="Alfaro M."/>
            <person name="Sun H."/>
            <person name="Tritt A."/>
            <person name="Yoshinaga Y."/>
            <person name="Zwiers L.-H."/>
            <person name="Turgeon B."/>
            <person name="Goodwin S."/>
            <person name="Spatafora J."/>
            <person name="Crous P."/>
            <person name="Grigoriev I."/>
        </authorList>
    </citation>
    <scope>NUCLEOTIDE SEQUENCE</scope>
    <source>
        <strain evidence="2">CBS 113979</strain>
    </source>
</reference>
<keyword evidence="3" id="KW-1185">Reference proteome</keyword>
<accession>A0A6G1H973</accession>
<gene>
    <name evidence="2" type="ORF">K402DRAFT_418302</name>
</gene>
<dbReference type="Proteomes" id="UP000800041">
    <property type="component" value="Unassembled WGS sequence"/>
</dbReference>